<keyword evidence="8 16" id="KW-0812">Transmembrane</keyword>
<reference evidence="17 18" key="1">
    <citation type="submission" date="2012-06" db="EMBL/GenBank/DDBJ databases">
        <title>The complete chromosome of genome of Turneriella parva DSM 21527.</title>
        <authorList>
            <consortium name="US DOE Joint Genome Institute (JGI-PGF)"/>
            <person name="Lucas S."/>
            <person name="Han J."/>
            <person name="Lapidus A."/>
            <person name="Bruce D."/>
            <person name="Goodwin L."/>
            <person name="Pitluck S."/>
            <person name="Peters L."/>
            <person name="Kyrpides N."/>
            <person name="Mavromatis K."/>
            <person name="Ivanova N."/>
            <person name="Mikhailova N."/>
            <person name="Chertkov O."/>
            <person name="Detter J.C."/>
            <person name="Tapia R."/>
            <person name="Han C."/>
            <person name="Land M."/>
            <person name="Hauser L."/>
            <person name="Markowitz V."/>
            <person name="Cheng J.-F."/>
            <person name="Hugenholtz P."/>
            <person name="Woyke T."/>
            <person name="Wu D."/>
            <person name="Gronow S."/>
            <person name="Wellnitz S."/>
            <person name="Brambilla E."/>
            <person name="Klenk H.-P."/>
            <person name="Eisen J.A."/>
        </authorList>
    </citation>
    <scope>NUCLEOTIDE SEQUENCE [LARGE SCALE GENOMIC DNA]</scope>
    <source>
        <strain evidence="18">ATCC BAA-1111 / DSM 21527 / NCTC 11395 / H</strain>
    </source>
</reference>
<dbReference type="InterPro" id="IPR050324">
    <property type="entry name" value="CDP-alcohol_PTase-I"/>
</dbReference>
<evidence type="ECO:0000313" key="17">
    <source>
        <dbReference type="EMBL" id="AFM14502.1"/>
    </source>
</evidence>
<sequence length="189" mass="21422">MTVRELFTYRILTISNLLSLSRVLGIPALWYILAHPHGIERIRLYTGLTLFFMTLTDFLDGYLARKLGQETPLGQYLDPIADKIVILSGLSLLVYYRDFPLWVTIVVAVREIVGTIGGGYLLIKRNVLGKPNYWGKFGVGMISLSGLFYLFSWPYREWTIPPLMFVFAGGIFAYTKTYGRTILKGSAAH</sequence>
<comment type="similarity">
    <text evidence="3 15">Belongs to the CDP-alcohol phosphatidyltransferase class-I family.</text>
</comment>
<dbReference type="EC" id="2.7.8.5" evidence="4"/>
<comment type="pathway">
    <text evidence="2">Phospholipid metabolism; phosphatidylglycerol biosynthesis; phosphatidylglycerol from CDP-diacylglycerol: step 1/2.</text>
</comment>
<dbReference type="PANTHER" id="PTHR14269:SF62">
    <property type="entry name" value="CDP-DIACYLGLYCEROL--GLYCEROL-3-PHOSPHATE 3-PHOSPHATIDYLTRANSFERASE 1, CHLOROPLASTIC"/>
    <property type="match status" value="1"/>
</dbReference>
<keyword evidence="9 16" id="KW-1133">Transmembrane helix</keyword>
<evidence type="ECO:0000256" key="4">
    <source>
        <dbReference type="ARBA" id="ARBA00013170"/>
    </source>
</evidence>
<feature type="transmembrane region" description="Helical" evidence="16">
    <location>
        <begin position="158"/>
        <end position="175"/>
    </location>
</feature>
<proteinExistence type="inferred from homology"/>
<keyword evidence="13" id="KW-1208">Phospholipid metabolism</keyword>
<protein>
    <recommendedName>
        <fullName evidence="5">CDP-diacylglycerol--glycerol-3-phosphate 3-phosphatidyltransferase</fullName>
        <ecNumber evidence="4">2.7.8.5</ecNumber>
    </recommendedName>
</protein>
<keyword evidence="11 16" id="KW-0472">Membrane</keyword>
<keyword evidence="7 15" id="KW-0808">Transferase</keyword>
<dbReference type="OrthoDB" id="9796672at2"/>
<dbReference type="Pfam" id="PF01066">
    <property type="entry name" value="CDP-OH_P_transf"/>
    <property type="match status" value="1"/>
</dbReference>
<evidence type="ECO:0000256" key="7">
    <source>
        <dbReference type="ARBA" id="ARBA00022679"/>
    </source>
</evidence>
<dbReference type="GO" id="GO:0046474">
    <property type="term" value="P:glycerophospholipid biosynthetic process"/>
    <property type="evidence" value="ECO:0007669"/>
    <property type="project" value="TreeGrafter"/>
</dbReference>
<evidence type="ECO:0000256" key="15">
    <source>
        <dbReference type="RuleBase" id="RU003750"/>
    </source>
</evidence>
<keyword evidence="18" id="KW-1185">Reference proteome</keyword>
<evidence type="ECO:0000256" key="14">
    <source>
        <dbReference type="ARBA" id="ARBA00048586"/>
    </source>
</evidence>
<comment type="catalytic activity">
    <reaction evidence="14">
        <text>a CDP-1,2-diacyl-sn-glycerol + sn-glycerol 3-phosphate = a 1,2-diacyl-sn-glycero-3-phospho-(1'-sn-glycero-3'-phosphate) + CMP + H(+)</text>
        <dbReference type="Rhea" id="RHEA:12593"/>
        <dbReference type="ChEBI" id="CHEBI:15378"/>
        <dbReference type="ChEBI" id="CHEBI:57597"/>
        <dbReference type="ChEBI" id="CHEBI:58332"/>
        <dbReference type="ChEBI" id="CHEBI:60110"/>
        <dbReference type="ChEBI" id="CHEBI:60377"/>
        <dbReference type="EC" id="2.7.8.5"/>
    </reaction>
</comment>
<evidence type="ECO:0000256" key="1">
    <source>
        <dbReference type="ARBA" id="ARBA00004141"/>
    </source>
</evidence>
<evidence type="ECO:0000256" key="10">
    <source>
        <dbReference type="ARBA" id="ARBA00023098"/>
    </source>
</evidence>
<evidence type="ECO:0000256" key="6">
    <source>
        <dbReference type="ARBA" id="ARBA00022516"/>
    </source>
</evidence>
<dbReference type="EMBL" id="CP002959">
    <property type="protein sequence ID" value="AFM14502.1"/>
    <property type="molecule type" value="Genomic_DNA"/>
</dbReference>
<evidence type="ECO:0000256" key="3">
    <source>
        <dbReference type="ARBA" id="ARBA00010441"/>
    </source>
</evidence>
<evidence type="ECO:0000256" key="13">
    <source>
        <dbReference type="ARBA" id="ARBA00023264"/>
    </source>
</evidence>
<dbReference type="HOGENOM" id="CLU_1233772_0_0_12"/>
<dbReference type="KEGG" id="tpx:Turpa_3868"/>
<dbReference type="PIRSF" id="PIRSF000847">
    <property type="entry name" value="Phos_ph_gly_syn"/>
    <property type="match status" value="1"/>
</dbReference>
<dbReference type="InterPro" id="IPR043130">
    <property type="entry name" value="CDP-OH_PTrfase_TM_dom"/>
</dbReference>
<dbReference type="InterPro" id="IPR004570">
    <property type="entry name" value="Phosphatidylglycerol_P_synth"/>
</dbReference>
<accession>I4BB45</accession>
<evidence type="ECO:0000256" key="11">
    <source>
        <dbReference type="ARBA" id="ARBA00023136"/>
    </source>
</evidence>
<dbReference type="RefSeq" id="WP_014804979.1">
    <property type="nucleotide sequence ID" value="NC_018020.1"/>
</dbReference>
<dbReference type="InterPro" id="IPR000462">
    <property type="entry name" value="CDP-OH_P_trans"/>
</dbReference>
<dbReference type="AlphaFoldDB" id="I4BB45"/>
<evidence type="ECO:0000256" key="12">
    <source>
        <dbReference type="ARBA" id="ARBA00023209"/>
    </source>
</evidence>
<organism evidence="17 18">
    <name type="scientific">Turneriella parva (strain ATCC BAA-1111 / DSM 21527 / NCTC 11395 / H)</name>
    <name type="common">Leptospira parva</name>
    <dbReference type="NCBI Taxonomy" id="869212"/>
    <lineage>
        <taxon>Bacteria</taxon>
        <taxon>Pseudomonadati</taxon>
        <taxon>Spirochaetota</taxon>
        <taxon>Spirochaetia</taxon>
        <taxon>Leptospirales</taxon>
        <taxon>Leptospiraceae</taxon>
        <taxon>Turneriella</taxon>
    </lineage>
</organism>
<keyword evidence="10" id="KW-0443">Lipid metabolism</keyword>
<dbReference type="GO" id="GO:0016020">
    <property type="term" value="C:membrane"/>
    <property type="evidence" value="ECO:0007669"/>
    <property type="project" value="UniProtKB-SubCell"/>
</dbReference>
<evidence type="ECO:0000256" key="9">
    <source>
        <dbReference type="ARBA" id="ARBA00022989"/>
    </source>
</evidence>
<feature type="transmembrane region" description="Helical" evidence="16">
    <location>
        <begin position="102"/>
        <end position="122"/>
    </location>
</feature>
<feature type="transmembrane region" description="Helical" evidence="16">
    <location>
        <begin position="12"/>
        <end position="32"/>
    </location>
</feature>
<name>I4BB45_TURPD</name>
<dbReference type="PROSITE" id="PS00379">
    <property type="entry name" value="CDP_ALCOHOL_P_TRANSF"/>
    <property type="match status" value="1"/>
</dbReference>
<dbReference type="Gene3D" id="1.20.120.1760">
    <property type="match status" value="1"/>
</dbReference>
<dbReference type="GO" id="GO:0008444">
    <property type="term" value="F:CDP-diacylglycerol-glycerol-3-phosphate 3-phosphatidyltransferase activity"/>
    <property type="evidence" value="ECO:0007669"/>
    <property type="project" value="UniProtKB-EC"/>
</dbReference>
<evidence type="ECO:0000256" key="16">
    <source>
        <dbReference type="SAM" id="Phobius"/>
    </source>
</evidence>
<dbReference type="Proteomes" id="UP000006048">
    <property type="component" value="Chromosome"/>
</dbReference>
<evidence type="ECO:0000256" key="5">
    <source>
        <dbReference type="ARBA" id="ARBA00014944"/>
    </source>
</evidence>
<comment type="subcellular location">
    <subcellularLocation>
        <location evidence="1">Membrane</location>
        <topology evidence="1">Multi-pass membrane protein</topology>
    </subcellularLocation>
</comment>
<dbReference type="PANTHER" id="PTHR14269">
    <property type="entry name" value="CDP-DIACYLGLYCEROL--GLYCEROL-3-PHOSPHATE 3-PHOSPHATIDYLTRANSFERASE-RELATED"/>
    <property type="match status" value="1"/>
</dbReference>
<gene>
    <name evidence="17" type="ordered locus">Turpa_3868</name>
</gene>
<evidence type="ECO:0000256" key="8">
    <source>
        <dbReference type="ARBA" id="ARBA00022692"/>
    </source>
</evidence>
<dbReference type="PATRIC" id="fig|869212.3.peg.3898"/>
<feature type="transmembrane region" description="Helical" evidence="16">
    <location>
        <begin position="134"/>
        <end position="152"/>
    </location>
</feature>
<dbReference type="STRING" id="869212.Turpa_3868"/>
<evidence type="ECO:0000256" key="2">
    <source>
        <dbReference type="ARBA" id="ARBA00005042"/>
    </source>
</evidence>
<evidence type="ECO:0000313" key="18">
    <source>
        <dbReference type="Proteomes" id="UP000006048"/>
    </source>
</evidence>
<keyword evidence="6" id="KW-0444">Lipid biosynthesis</keyword>
<dbReference type="InterPro" id="IPR048254">
    <property type="entry name" value="CDP_ALCOHOL_P_TRANSF_CS"/>
</dbReference>
<keyword evidence="12" id="KW-0594">Phospholipid biosynthesis</keyword>